<sequence>MQIEGSVVMVTGANGGLGREFVRQFLERGATKVYAAARRDLDWADARVVPLRLDVTDADSIEAAAAQAADVTVLVNNAGVVGARSLLSSPIAEIRDTFEANLFGPLQVTRAFAPALAAAGGGAIVNVHSVLSWLATPGAYSPSKAAVWGLTNTLRLELAGQGTQVLGAHLGYTDTPMTAGLDVPKSDPAVIVARILDALAEGADEAHADDVTRRVRSNLSTLTTGAISAN</sequence>
<keyword evidence="5" id="KW-1185">Reference proteome</keyword>
<dbReference type="EMBL" id="BAABFB010000051">
    <property type="protein sequence ID" value="GAA4483019.1"/>
    <property type="molecule type" value="Genomic_DNA"/>
</dbReference>
<dbReference type="Pfam" id="PF00106">
    <property type="entry name" value="adh_short"/>
    <property type="match status" value="1"/>
</dbReference>
<dbReference type="RefSeq" id="WP_345347462.1">
    <property type="nucleotide sequence ID" value="NZ_BAABFB010000051.1"/>
</dbReference>
<reference evidence="5" key="1">
    <citation type="journal article" date="2019" name="Int. J. Syst. Evol. Microbiol.">
        <title>The Global Catalogue of Microorganisms (GCM) 10K type strain sequencing project: providing services to taxonomists for standard genome sequencing and annotation.</title>
        <authorList>
            <consortium name="The Broad Institute Genomics Platform"/>
            <consortium name="The Broad Institute Genome Sequencing Center for Infectious Disease"/>
            <person name="Wu L."/>
            <person name="Ma J."/>
        </authorList>
    </citation>
    <scope>NUCLEOTIDE SEQUENCE [LARGE SCALE GENOMIC DNA]</scope>
    <source>
        <strain evidence="5">JCM 32206</strain>
    </source>
</reference>
<comment type="similarity">
    <text evidence="1 3">Belongs to the short-chain dehydrogenases/reductases (SDR) family.</text>
</comment>
<dbReference type="PANTHER" id="PTHR44169:SF6">
    <property type="entry name" value="NADPH-DEPENDENT 1-ACYLDIHYDROXYACETONE PHOSPHATE REDUCTASE"/>
    <property type="match status" value="1"/>
</dbReference>
<organism evidence="4 5">
    <name type="scientific">Rhodococcus olei</name>
    <dbReference type="NCBI Taxonomy" id="2161675"/>
    <lineage>
        <taxon>Bacteria</taxon>
        <taxon>Bacillati</taxon>
        <taxon>Actinomycetota</taxon>
        <taxon>Actinomycetes</taxon>
        <taxon>Mycobacteriales</taxon>
        <taxon>Nocardiaceae</taxon>
        <taxon>Rhodococcus</taxon>
    </lineage>
</organism>
<protein>
    <submittedName>
        <fullName evidence="4">SDR family oxidoreductase</fullName>
    </submittedName>
</protein>
<dbReference type="PRINTS" id="PR00081">
    <property type="entry name" value="GDHRDH"/>
</dbReference>
<evidence type="ECO:0000256" key="3">
    <source>
        <dbReference type="RuleBase" id="RU000363"/>
    </source>
</evidence>
<evidence type="ECO:0000256" key="2">
    <source>
        <dbReference type="ARBA" id="ARBA00023002"/>
    </source>
</evidence>
<evidence type="ECO:0000313" key="4">
    <source>
        <dbReference type="EMBL" id="GAA4483019.1"/>
    </source>
</evidence>
<proteinExistence type="inferred from homology"/>
<dbReference type="Proteomes" id="UP001501183">
    <property type="component" value="Unassembled WGS sequence"/>
</dbReference>
<dbReference type="InterPro" id="IPR036291">
    <property type="entry name" value="NAD(P)-bd_dom_sf"/>
</dbReference>
<dbReference type="PANTHER" id="PTHR44169">
    <property type="entry name" value="NADPH-DEPENDENT 1-ACYLDIHYDROXYACETONE PHOSPHATE REDUCTASE"/>
    <property type="match status" value="1"/>
</dbReference>
<evidence type="ECO:0000256" key="1">
    <source>
        <dbReference type="ARBA" id="ARBA00006484"/>
    </source>
</evidence>
<evidence type="ECO:0000313" key="5">
    <source>
        <dbReference type="Proteomes" id="UP001501183"/>
    </source>
</evidence>
<dbReference type="SUPFAM" id="SSF51735">
    <property type="entry name" value="NAD(P)-binding Rossmann-fold domains"/>
    <property type="match status" value="1"/>
</dbReference>
<keyword evidence="2" id="KW-0560">Oxidoreductase</keyword>
<dbReference type="InterPro" id="IPR002347">
    <property type="entry name" value="SDR_fam"/>
</dbReference>
<accession>A0ABP8P9P8</accession>
<gene>
    <name evidence="4" type="ORF">GCM10023094_33980</name>
</gene>
<dbReference type="Gene3D" id="3.40.50.720">
    <property type="entry name" value="NAD(P)-binding Rossmann-like Domain"/>
    <property type="match status" value="1"/>
</dbReference>
<comment type="caution">
    <text evidence="4">The sequence shown here is derived from an EMBL/GenBank/DDBJ whole genome shotgun (WGS) entry which is preliminary data.</text>
</comment>
<dbReference type="PRINTS" id="PR00080">
    <property type="entry name" value="SDRFAMILY"/>
</dbReference>
<dbReference type="NCBIfam" id="NF006119">
    <property type="entry name" value="PRK08264.1-5"/>
    <property type="match status" value="1"/>
</dbReference>
<name>A0ABP8P9P8_9NOCA</name>